<dbReference type="PROSITE" id="PS01359">
    <property type="entry name" value="ZF_PHD_1"/>
    <property type="match status" value="1"/>
</dbReference>
<evidence type="ECO:0000256" key="4">
    <source>
        <dbReference type="ARBA" id="ARBA00022853"/>
    </source>
</evidence>
<evidence type="ECO:0000256" key="2">
    <source>
        <dbReference type="ARBA" id="ARBA00022771"/>
    </source>
</evidence>
<dbReference type="InterPro" id="IPR046341">
    <property type="entry name" value="SET_dom_sf"/>
</dbReference>
<dbReference type="SMART" id="SM00317">
    <property type="entry name" value="SET"/>
    <property type="match status" value="1"/>
</dbReference>
<keyword evidence="4" id="KW-0156">Chromatin regulator</keyword>
<evidence type="ECO:0008006" key="11">
    <source>
        <dbReference type="Google" id="ProtNLM"/>
    </source>
</evidence>
<feature type="region of interest" description="Disordered" evidence="6">
    <location>
        <begin position="463"/>
        <end position="500"/>
    </location>
</feature>
<feature type="region of interest" description="Disordered" evidence="6">
    <location>
        <begin position="612"/>
        <end position="643"/>
    </location>
</feature>
<dbReference type="PROSITE" id="PS50016">
    <property type="entry name" value="ZF_PHD_2"/>
    <property type="match status" value="1"/>
</dbReference>
<feature type="compositionally biased region" description="Basic and acidic residues" evidence="6">
    <location>
        <begin position="485"/>
        <end position="494"/>
    </location>
</feature>
<dbReference type="FunFam" id="3.30.40.10:FF:000150">
    <property type="entry name" value="Inactive histone-lysine N-methyltransferase 2E"/>
    <property type="match status" value="1"/>
</dbReference>
<feature type="compositionally biased region" description="Pro residues" evidence="6">
    <location>
        <begin position="1380"/>
        <end position="1393"/>
    </location>
</feature>
<dbReference type="Gene3D" id="3.30.40.10">
    <property type="entry name" value="Zinc/RING finger domain, C3HC4 (zinc finger)"/>
    <property type="match status" value="1"/>
</dbReference>
<feature type="compositionally biased region" description="Polar residues" evidence="6">
    <location>
        <begin position="898"/>
        <end position="912"/>
    </location>
</feature>
<keyword evidence="1" id="KW-0479">Metal-binding</keyword>
<feature type="compositionally biased region" description="Low complexity" evidence="6">
    <location>
        <begin position="1026"/>
        <end position="1037"/>
    </location>
</feature>
<name>A0A9D3PE31_MEGAT</name>
<dbReference type="Proteomes" id="UP001046870">
    <property type="component" value="Chromosome 23"/>
</dbReference>
<evidence type="ECO:0000256" key="1">
    <source>
        <dbReference type="ARBA" id="ARBA00022723"/>
    </source>
</evidence>
<feature type="compositionally biased region" description="Basic residues" evidence="6">
    <location>
        <begin position="677"/>
        <end position="700"/>
    </location>
</feature>
<dbReference type="InterPro" id="IPR019786">
    <property type="entry name" value="Zinc_finger_PHD-type_CS"/>
</dbReference>
<feature type="region of interest" description="Disordered" evidence="6">
    <location>
        <begin position="898"/>
        <end position="1060"/>
    </location>
</feature>
<feature type="compositionally biased region" description="Pro residues" evidence="6">
    <location>
        <begin position="1476"/>
        <end position="1494"/>
    </location>
</feature>
<sequence>MSIVVPVGVDTTDTSYLDMAAGSDRPESVEASPVVVEKSSYPHQIYSSSHHSHSYIGLPYADHNYGARPPPTPPASPPPAVLIRPGEGLFVPAAQDEASRGTTLSTSEDGSYGADITRCICGFTHDDGYMICCDKCSVWQHIDCMGIDRQHIPETYLCERCQPRSLDRDRAIVLQTRKRENMSDGDTSATESGDEVPLELYTAFQHTPTSITLTAARTASKPADKKRKKSGDKEPGTVPARAKKAFREGSRKSSRVKGSAPELDPADPPSLWESKMKAWMERYEEASSNQYSEDMQLLLRVKEVADGKTIAYNTHTAAFKPPVESQVQKNKKILRAVRDLAADSLIIEYRGKFMLRQQFEANGYFFKRPYPFVLFYSKFHGLEVCVDARSFGNEARFIRRSCTPNAEVRHVIEDGTLHLYIYSLRPIIKGNEITIGFDYDYGNCKYKVDCACLKGNPECPVLKHNAEPTENQVSNADTRRRRGRKDKEPARESEAAQNQNITLDCDAANAGAKGKALADGKQRKLSPLRLSISNNQEPEIIEDIEEKTSVSNEVEMESEEQIAERRRKMAIPVEESHLPGGGGSSWMGLRNKETREERKMEAILQAFARMEKREKRREQALERIGTKADIKEEPPATPEAEPPAVLQPLLDVVKEEAGVGVGVAAGAGAKAGAAKVSRSKQRKSFSRSRTHIGQQRRRARTISTCSDLPPASPGDASPAPPCRTAHKYPKTKKHLMSEWMGEKPERVVRNPEPAPERPLRISSDPEVLATQLNSLPGLVCSPHVYSTPKHYIRFSSPFLANRSPAVPGVPISRRRSRELQETPPTSGSCKKRWLKQALEEEGSPRRPTFVLPSEGPLSPPINGDSDSPLPINGSCTLPEFPTPLKKRRLCPLDACMSEGSTPYGSPCATPTRTELPDTPGTPLLLATPPRTRSEDQSADPSPPTPTHTPQALTAPLESDSSSESSPESSRRPSVQEAERPPSLLSSPCVRGPSLDTPPQEIRTVGTLSPRPPRPEPQECGGDEAGEAGAESTAETPLTDPPTPSYPPWMKSPERGGLSFSQVNSNLRDLTPSHTLEMGAFRPDAAQASFSEGGLYYPCSEEGGALGFPRALGGDVAGGDAGGTAQNPPQKKKVSLLEYRKRQREARRSGSKAECGSPVSTAPPLAGLCGAAFEVAMETAPELPAQTAAPASEAAQPGEATETPPQGEREGGEGQWTSSTSVEQARERSYHRALLLSDHRKDRDADGPEAEGSDQAVTKDCASPNSHKTCRSPSAHKPCSPGPSASRPVKEEDSDGQPRAPCLSPSVQQPCKPSGPKPAPLTPSKLQTLYPGSSLLHSPKPQPQGSPYRGQRSFHSTPPQPQPQPQAPPGPASFSQYSPQSVPPPPPPSPPAPPASTSYFPGQTPAPAGPFPGYKPAVVSPFPRLPAADTEPPRSALPELRGTPPPPPRPCTPRQAPDHARQHGPPMQQHQLLLSSAPPPPHAPPTQTQAPPPQIPSGVRGAPASSAPFHNAGYLGTGWH</sequence>
<dbReference type="CDD" id="cd15550">
    <property type="entry name" value="PHD_MLL5"/>
    <property type="match status" value="1"/>
</dbReference>
<dbReference type="Pfam" id="PF00856">
    <property type="entry name" value="SET"/>
    <property type="match status" value="1"/>
</dbReference>
<dbReference type="InterPro" id="IPR011011">
    <property type="entry name" value="Znf_FYVE_PHD"/>
</dbReference>
<dbReference type="InterPro" id="IPR013083">
    <property type="entry name" value="Znf_RING/FYVE/PHD"/>
</dbReference>
<evidence type="ECO:0000259" key="8">
    <source>
        <dbReference type="PROSITE" id="PS50280"/>
    </source>
</evidence>
<protein>
    <recommendedName>
        <fullName evidence="11">Inactive histone-lysine N-methyltransferase 2E</fullName>
    </recommendedName>
</protein>
<feature type="compositionally biased region" description="Low complexity" evidence="6">
    <location>
        <begin position="667"/>
        <end position="676"/>
    </location>
</feature>
<dbReference type="GO" id="GO:0034967">
    <property type="term" value="C:Set3 complex"/>
    <property type="evidence" value="ECO:0007669"/>
    <property type="project" value="TreeGrafter"/>
</dbReference>
<evidence type="ECO:0000313" key="9">
    <source>
        <dbReference type="EMBL" id="KAG7455969.1"/>
    </source>
</evidence>
<dbReference type="PANTHER" id="PTHR46462:SF2">
    <property type="entry name" value="INACTIVE HISTONE-LYSINE N-METHYLTRANSFERASE 2E"/>
    <property type="match status" value="1"/>
</dbReference>
<dbReference type="Gene3D" id="2.170.270.10">
    <property type="entry name" value="SET domain"/>
    <property type="match status" value="1"/>
</dbReference>
<dbReference type="GO" id="GO:0070210">
    <property type="term" value="C:Rpd3L-Expanded complex"/>
    <property type="evidence" value="ECO:0007669"/>
    <property type="project" value="TreeGrafter"/>
</dbReference>
<feature type="region of interest" description="Disordered" evidence="6">
    <location>
        <begin position="838"/>
        <end position="883"/>
    </location>
</feature>
<feature type="compositionally biased region" description="Basic and acidic residues" evidence="6">
    <location>
        <begin position="1236"/>
        <end position="1245"/>
    </location>
</feature>
<keyword evidence="2 5" id="KW-0863">Zinc-finger</keyword>
<evidence type="ECO:0000256" key="6">
    <source>
        <dbReference type="SAM" id="MobiDB-lite"/>
    </source>
</evidence>
<dbReference type="PANTHER" id="PTHR46462">
    <property type="entry name" value="UPSET, ISOFORM A"/>
    <property type="match status" value="1"/>
</dbReference>
<dbReference type="GO" id="GO:0008270">
    <property type="term" value="F:zinc ion binding"/>
    <property type="evidence" value="ECO:0007669"/>
    <property type="project" value="UniProtKB-KW"/>
</dbReference>
<proteinExistence type="predicted"/>
<organism evidence="9 10">
    <name type="scientific">Megalops atlanticus</name>
    <name type="common">Tarpon</name>
    <name type="synonym">Clupea gigantea</name>
    <dbReference type="NCBI Taxonomy" id="7932"/>
    <lineage>
        <taxon>Eukaryota</taxon>
        <taxon>Metazoa</taxon>
        <taxon>Chordata</taxon>
        <taxon>Craniata</taxon>
        <taxon>Vertebrata</taxon>
        <taxon>Euteleostomi</taxon>
        <taxon>Actinopterygii</taxon>
        <taxon>Neopterygii</taxon>
        <taxon>Teleostei</taxon>
        <taxon>Elopiformes</taxon>
        <taxon>Megalopidae</taxon>
        <taxon>Megalops</taxon>
    </lineage>
</organism>
<evidence type="ECO:0000259" key="7">
    <source>
        <dbReference type="PROSITE" id="PS50016"/>
    </source>
</evidence>
<feature type="compositionally biased region" description="Low complexity" evidence="6">
    <location>
        <begin position="1183"/>
        <end position="1205"/>
    </location>
</feature>
<dbReference type="PROSITE" id="PS50280">
    <property type="entry name" value="SET"/>
    <property type="match status" value="1"/>
</dbReference>
<dbReference type="InterPro" id="IPR001965">
    <property type="entry name" value="Znf_PHD"/>
</dbReference>
<dbReference type="GO" id="GO:0006355">
    <property type="term" value="P:regulation of DNA-templated transcription"/>
    <property type="evidence" value="ECO:0007669"/>
    <property type="project" value="TreeGrafter"/>
</dbReference>
<feature type="region of interest" description="Disordered" evidence="6">
    <location>
        <begin position="1110"/>
        <end position="1162"/>
    </location>
</feature>
<evidence type="ECO:0000313" key="10">
    <source>
        <dbReference type="Proteomes" id="UP001046870"/>
    </source>
</evidence>
<dbReference type="InterPro" id="IPR001214">
    <property type="entry name" value="SET_dom"/>
</dbReference>
<feature type="region of interest" description="Disordered" evidence="6">
    <location>
        <begin position="212"/>
        <end position="269"/>
    </location>
</feature>
<feature type="compositionally biased region" description="Basic and acidic residues" evidence="6">
    <location>
        <begin position="612"/>
        <end position="634"/>
    </location>
</feature>
<dbReference type="GO" id="GO:0006325">
    <property type="term" value="P:chromatin organization"/>
    <property type="evidence" value="ECO:0007669"/>
    <property type="project" value="UniProtKB-KW"/>
</dbReference>
<keyword evidence="10" id="KW-1185">Reference proteome</keyword>
<feature type="domain" description="PHD-type" evidence="7">
    <location>
        <begin position="116"/>
        <end position="164"/>
    </location>
</feature>
<evidence type="ECO:0000256" key="5">
    <source>
        <dbReference type="PROSITE-ProRule" id="PRU00146"/>
    </source>
</evidence>
<dbReference type="OrthoDB" id="1928087at2759"/>
<feature type="region of interest" description="Disordered" evidence="6">
    <location>
        <begin position="1179"/>
        <end position="1519"/>
    </location>
</feature>
<evidence type="ECO:0000256" key="3">
    <source>
        <dbReference type="ARBA" id="ARBA00022833"/>
    </source>
</evidence>
<gene>
    <name evidence="9" type="ORF">MATL_G00246710</name>
</gene>
<dbReference type="SUPFAM" id="SSF57903">
    <property type="entry name" value="FYVE/PHD zinc finger"/>
    <property type="match status" value="1"/>
</dbReference>
<accession>A0A9D3PE31</accession>
<comment type="caution">
    <text evidence="9">The sequence shown here is derived from an EMBL/GenBank/DDBJ whole genome shotgun (WGS) entry which is preliminary data.</text>
</comment>
<keyword evidence="3" id="KW-0862">Zinc</keyword>
<reference evidence="9" key="1">
    <citation type="submission" date="2021-01" db="EMBL/GenBank/DDBJ databases">
        <authorList>
            <person name="Zahm M."/>
            <person name="Roques C."/>
            <person name="Cabau C."/>
            <person name="Klopp C."/>
            <person name="Donnadieu C."/>
            <person name="Jouanno E."/>
            <person name="Lampietro C."/>
            <person name="Louis A."/>
            <person name="Herpin A."/>
            <person name="Echchiki A."/>
            <person name="Berthelot C."/>
            <person name="Parey E."/>
            <person name="Roest-Crollius H."/>
            <person name="Braasch I."/>
            <person name="Postlethwait J."/>
            <person name="Bobe J."/>
            <person name="Montfort J."/>
            <person name="Bouchez O."/>
            <person name="Begum T."/>
            <person name="Mejri S."/>
            <person name="Adams A."/>
            <person name="Chen W.-J."/>
            <person name="Guiguen Y."/>
        </authorList>
    </citation>
    <scope>NUCLEOTIDE SEQUENCE</scope>
    <source>
        <strain evidence="9">YG-15Mar2019-1</strain>
        <tissue evidence="9">Brain</tissue>
    </source>
</reference>
<dbReference type="SUPFAM" id="SSF82199">
    <property type="entry name" value="SET domain"/>
    <property type="match status" value="1"/>
</dbReference>
<feature type="compositionally biased region" description="Pro residues" evidence="6">
    <location>
        <begin position="1357"/>
        <end position="1370"/>
    </location>
</feature>
<feature type="domain" description="SET" evidence="8">
    <location>
        <begin position="321"/>
        <end position="438"/>
    </location>
</feature>
<dbReference type="InterPro" id="IPR019787">
    <property type="entry name" value="Znf_PHD-finger"/>
</dbReference>
<feature type="region of interest" description="Disordered" evidence="6">
    <location>
        <begin position="667"/>
        <end position="723"/>
    </location>
</feature>
<feature type="compositionally biased region" description="Low complexity" evidence="6">
    <location>
        <begin position="957"/>
        <end position="967"/>
    </location>
</feature>
<dbReference type="SMART" id="SM00249">
    <property type="entry name" value="PHD"/>
    <property type="match status" value="1"/>
</dbReference>
<feature type="compositionally biased region" description="Low complexity" evidence="6">
    <location>
        <begin position="916"/>
        <end position="930"/>
    </location>
</feature>
<feature type="compositionally biased region" description="Low complexity" evidence="6">
    <location>
        <begin position="706"/>
        <end position="717"/>
    </location>
</feature>
<dbReference type="EMBL" id="JAFDVH010000023">
    <property type="protein sequence ID" value="KAG7455969.1"/>
    <property type="molecule type" value="Genomic_DNA"/>
</dbReference>
<dbReference type="Pfam" id="PF20826">
    <property type="entry name" value="PHD_5"/>
    <property type="match status" value="1"/>
</dbReference>